<evidence type="ECO:0000313" key="2">
    <source>
        <dbReference type="WBParaSite" id="nRc.2.0.1.t33529-RA"/>
    </source>
</evidence>
<evidence type="ECO:0000313" key="1">
    <source>
        <dbReference type="Proteomes" id="UP000887565"/>
    </source>
</evidence>
<reference evidence="2" key="1">
    <citation type="submission" date="2022-11" db="UniProtKB">
        <authorList>
            <consortium name="WormBaseParasite"/>
        </authorList>
    </citation>
    <scope>IDENTIFICATION</scope>
</reference>
<name>A0A915K5Q3_ROMCU</name>
<dbReference type="Proteomes" id="UP000887565">
    <property type="component" value="Unplaced"/>
</dbReference>
<protein>
    <submittedName>
        <fullName evidence="2">Uncharacterized protein</fullName>
    </submittedName>
</protein>
<dbReference type="WBParaSite" id="nRc.2.0.1.t33529-RA">
    <property type="protein sequence ID" value="nRc.2.0.1.t33529-RA"/>
    <property type="gene ID" value="nRc.2.0.1.g33529"/>
</dbReference>
<organism evidence="1 2">
    <name type="scientific">Romanomermis culicivorax</name>
    <name type="common">Nematode worm</name>
    <dbReference type="NCBI Taxonomy" id="13658"/>
    <lineage>
        <taxon>Eukaryota</taxon>
        <taxon>Metazoa</taxon>
        <taxon>Ecdysozoa</taxon>
        <taxon>Nematoda</taxon>
        <taxon>Enoplea</taxon>
        <taxon>Dorylaimia</taxon>
        <taxon>Mermithida</taxon>
        <taxon>Mermithoidea</taxon>
        <taxon>Mermithidae</taxon>
        <taxon>Romanomermis</taxon>
    </lineage>
</organism>
<accession>A0A915K5Q3</accession>
<keyword evidence="1" id="KW-1185">Reference proteome</keyword>
<dbReference type="AlphaFoldDB" id="A0A915K5Q3"/>
<proteinExistence type="predicted"/>
<sequence>MASTFINEVNMATRPANMKTKIEIMHCHKMLIDSSATTTSWSFWDAFILVSSDFLRPKFQQQKKNLKQKPVGNERYRILTKNFTRPAFTIVVDVIRRLL</sequence>